<organism evidence="10 11">
    <name type="scientific">Bondarzewia mesenterica</name>
    <dbReference type="NCBI Taxonomy" id="1095465"/>
    <lineage>
        <taxon>Eukaryota</taxon>
        <taxon>Fungi</taxon>
        <taxon>Dikarya</taxon>
        <taxon>Basidiomycota</taxon>
        <taxon>Agaricomycotina</taxon>
        <taxon>Agaricomycetes</taxon>
        <taxon>Russulales</taxon>
        <taxon>Bondarzewiaceae</taxon>
        <taxon>Bondarzewia</taxon>
    </lineage>
</organism>
<feature type="transmembrane region" description="Helical" evidence="8">
    <location>
        <begin position="305"/>
        <end position="321"/>
    </location>
</feature>
<sequence>MSYLVSRLVPDPNAREPATPLALVPVFVCYYLHAVLVLLPGTFVLRFALLPITIWQAWRAAVYFDLAKGVAGLIGTSSHERIVCWNFAYVIAMGVIALRAIDWTFAKEPFKRFRLSEKGEVVPEALGPRNMGEVLIDAVELLFNQRGSSWSWFRNSSLRNRRTPQSISYLISSLVFKFAVFDATHYAIQHFFPSLNEPAGDTIFDDSIPPLSRYIQAICITISAGIIVYTAIDLLYLAVAIPARLLLNHDASRWPPLSNRPWLSTSLVDFWGRRWHQPGAVLGAFFISAVLHDWGMWGLGRGTEFSTVGGFFILMGVGVVLEEACERITGKKVGGIWGWLWTMLWTIGWGTRMVDAWARRGLVVLSVDPLYSTAIVRQTERIIRKLRSAIGASPLHITVSHSSVSFTLDVDFAISVHVRIDARPLVTASICPTHRVTDDLL</sequence>
<reference evidence="10 11" key="1">
    <citation type="submission" date="2019-02" db="EMBL/GenBank/DDBJ databases">
        <title>Genome sequencing of the rare red list fungi Bondarzewia mesenterica.</title>
        <authorList>
            <person name="Buettner E."/>
            <person name="Kellner H."/>
        </authorList>
    </citation>
    <scope>NUCLEOTIDE SEQUENCE [LARGE SCALE GENOMIC DNA]</scope>
    <source>
        <strain evidence="10 11">DSM 108281</strain>
    </source>
</reference>
<keyword evidence="6 8" id="KW-1133">Transmembrane helix</keyword>
<comment type="caution">
    <text evidence="10">The sequence shown here is derived from an EMBL/GenBank/DDBJ whole genome shotgun (WGS) entry which is preliminary data.</text>
</comment>
<evidence type="ECO:0000256" key="4">
    <source>
        <dbReference type="ARBA" id="ARBA00022679"/>
    </source>
</evidence>
<evidence type="ECO:0000256" key="8">
    <source>
        <dbReference type="SAM" id="Phobius"/>
    </source>
</evidence>
<dbReference type="Proteomes" id="UP000310158">
    <property type="component" value="Unassembled WGS sequence"/>
</dbReference>
<keyword evidence="4" id="KW-0808">Transferase</keyword>
<comment type="similarity">
    <text evidence="3">Belongs to the wax synthase family.</text>
</comment>
<accession>A0A4S4LB36</accession>
<evidence type="ECO:0000259" key="9">
    <source>
        <dbReference type="Pfam" id="PF13813"/>
    </source>
</evidence>
<evidence type="ECO:0000256" key="1">
    <source>
        <dbReference type="ARBA" id="ARBA00004141"/>
    </source>
</evidence>
<evidence type="ECO:0000256" key="7">
    <source>
        <dbReference type="ARBA" id="ARBA00023136"/>
    </source>
</evidence>
<feature type="transmembrane region" description="Helical" evidence="8">
    <location>
        <begin position="167"/>
        <end position="188"/>
    </location>
</feature>
<dbReference type="GO" id="GO:0008374">
    <property type="term" value="F:O-acyltransferase activity"/>
    <property type="evidence" value="ECO:0007669"/>
    <property type="project" value="InterPro"/>
</dbReference>
<keyword evidence="7 8" id="KW-0472">Membrane</keyword>
<keyword evidence="5 8" id="KW-0812">Transmembrane</keyword>
<dbReference type="GO" id="GO:0006629">
    <property type="term" value="P:lipid metabolic process"/>
    <property type="evidence" value="ECO:0007669"/>
    <property type="project" value="InterPro"/>
</dbReference>
<name>A0A4S4LB36_9AGAM</name>
<feature type="transmembrane region" description="Helical" evidence="8">
    <location>
        <begin position="20"/>
        <end position="45"/>
    </location>
</feature>
<feature type="transmembrane region" description="Helical" evidence="8">
    <location>
        <begin position="333"/>
        <end position="351"/>
    </location>
</feature>
<dbReference type="PANTHER" id="PTHR31595">
    <property type="entry name" value="LONG-CHAIN-ALCOHOL O-FATTY-ACYLTRANSFERASE 3-RELATED"/>
    <property type="match status" value="1"/>
</dbReference>
<dbReference type="Pfam" id="PF13813">
    <property type="entry name" value="MBOAT_2"/>
    <property type="match status" value="1"/>
</dbReference>
<dbReference type="InterPro" id="IPR044851">
    <property type="entry name" value="Wax_synthase"/>
</dbReference>
<evidence type="ECO:0000256" key="6">
    <source>
        <dbReference type="ARBA" id="ARBA00022989"/>
    </source>
</evidence>
<proteinExistence type="inferred from homology"/>
<evidence type="ECO:0000256" key="3">
    <source>
        <dbReference type="ARBA" id="ARBA00007282"/>
    </source>
</evidence>
<dbReference type="EMBL" id="SGPL01000677">
    <property type="protein sequence ID" value="THH08745.1"/>
    <property type="molecule type" value="Genomic_DNA"/>
</dbReference>
<feature type="transmembrane region" description="Helical" evidence="8">
    <location>
        <begin position="214"/>
        <end position="239"/>
    </location>
</feature>
<evidence type="ECO:0000256" key="5">
    <source>
        <dbReference type="ARBA" id="ARBA00022692"/>
    </source>
</evidence>
<dbReference type="OrthoDB" id="1077582at2759"/>
<feature type="transmembrane region" description="Helical" evidence="8">
    <location>
        <begin position="87"/>
        <end position="106"/>
    </location>
</feature>
<protein>
    <recommendedName>
        <fullName evidence="9">Wax synthase domain-containing protein</fullName>
    </recommendedName>
</protein>
<dbReference type="InterPro" id="IPR032805">
    <property type="entry name" value="Wax_synthase_dom"/>
</dbReference>
<comment type="pathway">
    <text evidence="2">Secondary metabolite biosynthesis.</text>
</comment>
<feature type="domain" description="Wax synthase" evidence="9">
    <location>
        <begin position="254"/>
        <end position="277"/>
    </location>
</feature>
<dbReference type="AlphaFoldDB" id="A0A4S4LB36"/>
<feature type="transmembrane region" description="Helical" evidence="8">
    <location>
        <begin position="280"/>
        <end position="299"/>
    </location>
</feature>
<keyword evidence="11" id="KW-1185">Reference proteome</keyword>
<evidence type="ECO:0000256" key="2">
    <source>
        <dbReference type="ARBA" id="ARBA00005179"/>
    </source>
</evidence>
<dbReference type="PANTHER" id="PTHR31595:SF57">
    <property type="entry name" value="OS04G0481900 PROTEIN"/>
    <property type="match status" value="1"/>
</dbReference>
<gene>
    <name evidence="10" type="ORF">EW146_g8896</name>
</gene>
<evidence type="ECO:0000313" key="10">
    <source>
        <dbReference type="EMBL" id="THH08745.1"/>
    </source>
</evidence>
<evidence type="ECO:0000313" key="11">
    <source>
        <dbReference type="Proteomes" id="UP000310158"/>
    </source>
</evidence>
<dbReference type="GO" id="GO:0016020">
    <property type="term" value="C:membrane"/>
    <property type="evidence" value="ECO:0007669"/>
    <property type="project" value="UniProtKB-SubCell"/>
</dbReference>
<comment type="subcellular location">
    <subcellularLocation>
        <location evidence="1">Membrane</location>
        <topology evidence="1">Multi-pass membrane protein</topology>
    </subcellularLocation>
</comment>